<feature type="non-terminal residue" evidence="2">
    <location>
        <position position="1"/>
    </location>
</feature>
<dbReference type="AlphaFoldDB" id="A0A1B3SNZ2"/>
<dbReference type="InterPro" id="IPR014716">
    <property type="entry name" value="Fibrinogen_a/b/g_C_1"/>
</dbReference>
<dbReference type="Pfam" id="PF00147">
    <property type="entry name" value="Fibrinogen_C"/>
    <property type="match status" value="1"/>
</dbReference>
<dbReference type="SUPFAM" id="SSF56496">
    <property type="entry name" value="Fibrinogen C-terminal domain-like"/>
    <property type="match status" value="1"/>
</dbReference>
<dbReference type="PROSITE" id="PS51406">
    <property type="entry name" value="FIBRINOGEN_C_2"/>
    <property type="match status" value="1"/>
</dbReference>
<dbReference type="GO" id="GO:0005615">
    <property type="term" value="C:extracellular space"/>
    <property type="evidence" value="ECO:0007669"/>
    <property type="project" value="TreeGrafter"/>
</dbReference>
<dbReference type="InterPro" id="IPR036056">
    <property type="entry name" value="Fibrinogen-like_C"/>
</dbReference>
<protein>
    <submittedName>
        <fullName evidence="2">Trimodular nonagonal cadherin associated FReD domain-like protein</fullName>
    </submittedName>
</protein>
<accession>A0A1B3SNZ2</accession>
<dbReference type="Gene3D" id="3.30.750.130">
    <property type="match status" value="1"/>
</dbReference>
<reference evidence="2" key="1">
    <citation type="journal article" date="2016" name="Gene">
        <title>Nonagonal cadherins: A new protein family found within the Stramenopiles.</title>
        <authorList>
            <person name="Fletcher K.I."/>
            <person name="van West P."/>
            <person name="Gachon C.M."/>
        </authorList>
    </citation>
    <scope>NUCLEOTIDE SEQUENCE</scope>
    <source>
        <strain evidence="2">Eury05</strain>
    </source>
</reference>
<reference evidence="2" key="2">
    <citation type="submission" date="2016-03" db="EMBL/GenBank/DDBJ databases">
        <authorList>
            <person name="Ploux O."/>
        </authorList>
    </citation>
    <scope>NUCLEOTIDE SEQUENCE</scope>
    <source>
        <strain evidence="2">Eury05</strain>
    </source>
</reference>
<dbReference type="Gene3D" id="3.90.215.10">
    <property type="entry name" value="Gamma Fibrinogen, chain A, domain 1"/>
    <property type="match status" value="1"/>
</dbReference>
<dbReference type="InterPro" id="IPR002181">
    <property type="entry name" value="Fibrinogen_a/b/g_C_dom"/>
</dbReference>
<organism evidence="2">
    <name type="scientific">Eurychasma dicksonii</name>
    <dbReference type="NCBI Taxonomy" id="159317"/>
    <lineage>
        <taxon>Eukaryota</taxon>
        <taxon>Sar</taxon>
        <taxon>Stramenopiles</taxon>
        <taxon>Oomycota</taxon>
        <taxon>Oomycota incertae sedis</taxon>
        <taxon>Myzocytiopsidales</taxon>
        <taxon>Eurychasmataceae</taxon>
        <taxon>Eurychasma</taxon>
    </lineage>
</organism>
<proteinExistence type="evidence at transcript level"/>
<dbReference type="EMBL" id="KU997638">
    <property type="protein sequence ID" value="AOG62276.1"/>
    <property type="molecule type" value="mRNA"/>
</dbReference>
<dbReference type="PANTHER" id="PTHR19143">
    <property type="entry name" value="FIBRINOGEN/TENASCIN/ANGIOPOEITIN"/>
    <property type="match status" value="1"/>
</dbReference>
<feature type="domain" description="Fibrinogen C-terminal" evidence="1">
    <location>
        <begin position="122"/>
        <end position="220"/>
    </location>
</feature>
<dbReference type="InterPro" id="IPR050373">
    <property type="entry name" value="Fibrinogen_C-term_domain"/>
</dbReference>
<evidence type="ECO:0000313" key="2">
    <source>
        <dbReference type="EMBL" id="AOG62276.1"/>
    </source>
</evidence>
<name>A0A1B3SNZ2_9STRA</name>
<sequence>GEGAKLSKRLTGLPSKFTVRIRMRFYFLYRWSHEYGELRVGGKLVWRSKANGKILNCYYWKPMFRSVHIEVLVKDLVGPSLDIEVSSTLRGHNKFVYASYHSFGIDNVQVHILHTFKDSLGMSRDNPAHSCAALKVHRLDLGDTNPDGRYWIKPGKDNSAFPVHCSDGWIVFQRRTSNDISFFRPWASYKNGFSSNSMASFWLGNQYLHQISKNLGSLEL</sequence>
<feature type="non-terminal residue" evidence="2">
    <location>
        <position position="220"/>
    </location>
</feature>
<evidence type="ECO:0000259" key="1">
    <source>
        <dbReference type="PROSITE" id="PS51406"/>
    </source>
</evidence>